<dbReference type="GeneID" id="118276702"/>
<evidence type="ECO:0000313" key="2">
    <source>
        <dbReference type="RefSeq" id="XP_050555879.1"/>
    </source>
</evidence>
<proteinExistence type="predicted"/>
<dbReference type="Proteomes" id="UP000829999">
    <property type="component" value="Chromosome 17"/>
</dbReference>
<protein>
    <submittedName>
        <fullName evidence="2">Uncharacterized protein LOC118276702</fullName>
    </submittedName>
</protein>
<reference evidence="2" key="1">
    <citation type="submission" date="2025-08" db="UniProtKB">
        <authorList>
            <consortium name="RefSeq"/>
        </authorList>
    </citation>
    <scope>IDENTIFICATION</scope>
    <source>
        <tissue evidence="2">Whole larval tissue</tissue>
    </source>
</reference>
<dbReference type="RefSeq" id="XP_050555879.1">
    <property type="nucleotide sequence ID" value="XM_050699922.1"/>
</dbReference>
<accession>A0A9R0DZ00</accession>
<dbReference type="AlphaFoldDB" id="A0A9R0DZ00"/>
<organism evidence="1 2">
    <name type="scientific">Spodoptera frugiperda</name>
    <name type="common">Fall armyworm</name>
    <dbReference type="NCBI Taxonomy" id="7108"/>
    <lineage>
        <taxon>Eukaryota</taxon>
        <taxon>Metazoa</taxon>
        <taxon>Ecdysozoa</taxon>
        <taxon>Arthropoda</taxon>
        <taxon>Hexapoda</taxon>
        <taxon>Insecta</taxon>
        <taxon>Pterygota</taxon>
        <taxon>Neoptera</taxon>
        <taxon>Endopterygota</taxon>
        <taxon>Lepidoptera</taxon>
        <taxon>Glossata</taxon>
        <taxon>Ditrysia</taxon>
        <taxon>Noctuoidea</taxon>
        <taxon>Noctuidae</taxon>
        <taxon>Amphipyrinae</taxon>
        <taxon>Spodoptera</taxon>
    </lineage>
</organism>
<gene>
    <name evidence="2" type="primary">LOC118276702</name>
</gene>
<dbReference type="OrthoDB" id="7476497at2759"/>
<keyword evidence="1" id="KW-1185">Reference proteome</keyword>
<evidence type="ECO:0000313" key="1">
    <source>
        <dbReference type="Proteomes" id="UP000829999"/>
    </source>
</evidence>
<name>A0A9R0DZ00_SPOFR</name>
<sequence>MAPHSPVMLLGDTLGQRHRHLNSLVRAARESGTTVQDVEAVPEQAPADRLFKVDLAVSLGDADYILRNLKHDDMLFVSRALKARWLLDRHDVINPQYLEDTLFPEMVSPAVSKMRHWLYINLREPAKCQEFYEYYKQNSFEFAIKFLSRCSNRFILEEVPKILAKLSPHYLKVLCEKCSTVAKIYFDSLATQDDVKNCYLKQEQAYYNSIKCVLKSDADVFLDITEKYFSFDKFKRFSPLATDYIVRCHKSRVTNKLELYVAHILHIPTLAARLSVDECQEVVLQLARASYLQHWFQYKAVEPLIKRLHPQKRAAFKKRVFVVKDIGECVQEWPYLTPQSPQQSDTSSHVFDDVHYAPFTSEQFTCRRMTKHMKMGEKKGYMAWDIVTIEGNIKSDLQLLFEEFRFIGFDRALHDLGQRLRSTGSAERRRDIFLVLVSKTGGRSDAVSALLQLAARHSNEPVHIRGAVVRSLVKRAAVWRLPADVWQHLLDFGRGLGLDGGPSEAACYEGLHAVVIRQLLAGECEPTIVNAFLNNFSSLKEYSLKVDERLRIAVGLQNLLAAAADSEPAKAAERLNQLLDVIEVYGIHVQTVAPVIGIIKGLALSDEEVVRPLLERLYKAKIGRQELLRENLKFRCDEAALLNALRHDLLALESKQIVDEIARGGKKFDRFISKLVVYFTQNEQLPMYFRTALREKIASEDSEKRNIIKQARPLVRLLYQDFENMLSEVDATEKKKDVLRAALKACAHRARPIVSLAEWGWSRAGVKAVATRAMRCREIERAEFIRTLAMERRTVRVALALSLRSKGGPVLDTFASAAKLRPVVALHVALRYFRHYADLGVWEIIKPLLTSVDLSSKTRLRNSLLRIQWIPYAIKPDYCATLYFVSNNISIREDLLRELCVLLPDVEVDTIETILTWLFEMKGEDVVPLPFPAMIMRYLNLSKNDEDLERRFTKIGNRFLECLSSLRCDNTSKKVFEKRLHQTIDSLKYNAAFLDSKYSVCLSVMEKILTWLQTLLPKEEYFSKYVKIHLTMLYFKAVRQSMKQLPEVFADPKRKRTEGVEAVGFVFGRYIAKEVSDLVTTYFDSIIELYTGTLVDYLGEFPDGSSRAKFMESVLKGMLAGAEGTQRRMAVYVLRDRSYDLNNEVRKELEHLMIQDKYMEFFVHAELCN</sequence>